<gene>
    <name evidence="1" type="ORF">Ctob_013256</name>
</gene>
<dbReference type="Proteomes" id="UP000037460">
    <property type="component" value="Unassembled WGS sequence"/>
</dbReference>
<protein>
    <recommendedName>
        <fullName evidence="3">J domain-containing protein</fullName>
    </recommendedName>
</protein>
<sequence>MEAMMKQAKAAAAKTASMVADKAAVASKQLAAANAGPPTYEGSLEKVVQSLLEAQQGLGQAMSFVPGSGPERQAGRKTLTDIYESLQQQLERLDKTAEVDLFGDFSAAPSPPKTAASASSDGFGDFGDLLGGGPPATNRASTGNALDDMFGLGGGGAPTPRSAFEELTMDAPLMPEGMTVGEILPEKRLKLPDADKFQHAPFEPEETQSQVEKRVQAWADGKNLQAQLASLHTIAPKCCRWEPKSIGELLDEQKLKDAYKLSLVAVHPDKLDNDRPEWEKIRCQLIFNHLRRNRPKSS</sequence>
<dbReference type="AlphaFoldDB" id="A0A0M0LP43"/>
<accession>A0A0M0LP43</accession>
<evidence type="ECO:0000313" key="1">
    <source>
        <dbReference type="EMBL" id="KOO52814.1"/>
    </source>
</evidence>
<evidence type="ECO:0008006" key="3">
    <source>
        <dbReference type="Google" id="ProtNLM"/>
    </source>
</evidence>
<dbReference type="InterPro" id="IPR036869">
    <property type="entry name" value="J_dom_sf"/>
</dbReference>
<keyword evidence="2" id="KW-1185">Reference proteome</keyword>
<dbReference type="EMBL" id="JWZX01000491">
    <property type="protein sequence ID" value="KOO52814.1"/>
    <property type="molecule type" value="Genomic_DNA"/>
</dbReference>
<organism evidence="1 2">
    <name type="scientific">Chrysochromulina tobinii</name>
    <dbReference type="NCBI Taxonomy" id="1460289"/>
    <lineage>
        <taxon>Eukaryota</taxon>
        <taxon>Haptista</taxon>
        <taxon>Haptophyta</taxon>
        <taxon>Prymnesiophyceae</taxon>
        <taxon>Prymnesiales</taxon>
        <taxon>Chrysochromulinaceae</taxon>
        <taxon>Chrysochromulina</taxon>
    </lineage>
</organism>
<name>A0A0M0LP43_9EUKA</name>
<reference evidence="2" key="1">
    <citation type="journal article" date="2015" name="PLoS Genet.">
        <title>Genome Sequence and Transcriptome Analyses of Chrysochromulina tobin: Metabolic Tools for Enhanced Algal Fitness in the Prominent Order Prymnesiales (Haptophyceae).</title>
        <authorList>
            <person name="Hovde B.T."/>
            <person name="Deodato C.R."/>
            <person name="Hunsperger H.M."/>
            <person name="Ryken S.A."/>
            <person name="Yost W."/>
            <person name="Jha R.K."/>
            <person name="Patterson J."/>
            <person name="Monnat R.J. Jr."/>
            <person name="Barlow S.B."/>
            <person name="Starkenburg S.R."/>
            <person name="Cattolico R.A."/>
        </authorList>
    </citation>
    <scope>NUCLEOTIDE SEQUENCE</scope>
    <source>
        <strain evidence="2">CCMP291</strain>
    </source>
</reference>
<comment type="caution">
    <text evidence="1">The sequence shown here is derived from an EMBL/GenBank/DDBJ whole genome shotgun (WGS) entry which is preliminary data.</text>
</comment>
<dbReference type="SUPFAM" id="SSF46565">
    <property type="entry name" value="Chaperone J-domain"/>
    <property type="match status" value="1"/>
</dbReference>
<dbReference type="OrthoDB" id="1717591at2759"/>
<proteinExistence type="predicted"/>
<evidence type="ECO:0000313" key="2">
    <source>
        <dbReference type="Proteomes" id="UP000037460"/>
    </source>
</evidence>
<dbReference type="Gene3D" id="1.10.287.110">
    <property type="entry name" value="DnaJ domain"/>
    <property type="match status" value="1"/>
</dbReference>